<proteinExistence type="inferred from homology"/>
<evidence type="ECO:0000256" key="3">
    <source>
        <dbReference type="ARBA" id="ARBA00022598"/>
    </source>
</evidence>
<dbReference type="InterPro" id="IPR008909">
    <property type="entry name" value="DALR_anticod-bd"/>
</dbReference>
<dbReference type="InterPro" id="IPR036695">
    <property type="entry name" value="Arg-tRNA-synth_N_sf"/>
</dbReference>
<dbReference type="Gene3D" id="3.40.50.620">
    <property type="entry name" value="HUPs"/>
    <property type="match status" value="1"/>
</dbReference>
<dbReference type="PRINTS" id="PR01038">
    <property type="entry name" value="TRNASYNTHARG"/>
</dbReference>
<dbReference type="SMART" id="SM01016">
    <property type="entry name" value="Arg_tRNA_synt_N"/>
    <property type="match status" value="1"/>
</dbReference>
<evidence type="ECO:0000256" key="8">
    <source>
        <dbReference type="ARBA" id="ARBA00033033"/>
    </source>
</evidence>
<dbReference type="SMART" id="SM00836">
    <property type="entry name" value="DALR_1"/>
    <property type="match status" value="1"/>
</dbReference>
<feature type="region of interest" description="Disordered" evidence="11">
    <location>
        <begin position="361"/>
        <end position="389"/>
    </location>
</feature>
<keyword evidence="7" id="KW-0030">Aminoacyl-tRNA synthetase</keyword>
<feature type="domain" description="DALR anticodon binding" evidence="12">
    <location>
        <begin position="1224"/>
        <end position="1338"/>
    </location>
</feature>
<dbReference type="EMBL" id="CAXAMM010043062">
    <property type="protein sequence ID" value="CAK9108317.1"/>
    <property type="molecule type" value="Genomic_DNA"/>
</dbReference>
<evidence type="ECO:0000256" key="5">
    <source>
        <dbReference type="ARBA" id="ARBA00022840"/>
    </source>
</evidence>
<dbReference type="Gene3D" id="3.30.1360.70">
    <property type="entry name" value="Arginyl tRNA synthetase N-terminal domain"/>
    <property type="match status" value="1"/>
</dbReference>
<dbReference type="Pfam" id="PF00750">
    <property type="entry name" value="tRNA-synt_1d"/>
    <property type="match status" value="1"/>
</dbReference>
<feature type="region of interest" description="Disordered" evidence="11">
    <location>
        <begin position="636"/>
        <end position="663"/>
    </location>
</feature>
<dbReference type="InterPro" id="IPR001278">
    <property type="entry name" value="Arg-tRNA-ligase"/>
</dbReference>
<dbReference type="InterPro" id="IPR014729">
    <property type="entry name" value="Rossmann-like_a/b/a_fold"/>
</dbReference>
<keyword evidence="4" id="KW-0547">Nucleotide-binding</keyword>
<dbReference type="Pfam" id="PF03485">
    <property type="entry name" value="Arg_tRNA_synt_N"/>
    <property type="match status" value="1"/>
</dbReference>
<dbReference type="InterPro" id="IPR005148">
    <property type="entry name" value="Arg-tRNA-synth_N"/>
</dbReference>
<dbReference type="InterPro" id="IPR035684">
    <property type="entry name" value="ArgRS_core"/>
</dbReference>
<dbReference type="PANTHER" id="PTHR11956:SF5">
    <property type="entry name" value="ARGININE--TRNA LIGASE, CYTOPLASMIC"/>
    <property type="match status" value="1"/>
</dbReference>
<feature type="domain" description="Arginyl tRNA synthetase N-terminal" evidence="13">
    <location>
        <begin position="762"/>
        <end position="852"/>
    </location>
</feature>
<keyword evidence="15" id="KW-1185">Reference proteome</keyword>
<evidence type="ECO:0000256" key="6">
    <source>
        <dbReference type="ARBA" id="ARBA00022917"/>
    </source>
</evidence>
<dbReference type="HAMAP" id="MF_00123">
    <property type="entry name" value="Arg_tRNA_synth"/>
    <property type="match status" value="1"/>
</dbReference>
<keyword evidence="3" id="KW-0436">Ligase</keyword>
<reference evidence="14 15" key="1">
    <citation type="submission" date="2024-02" db="EMBL/GenBank/DDBJ databases">
        <authorList>
            <person name="Chen Y."/>
            <person name="Shah S."/>
            <person name="Dougan E. K."/>
            <person name="Thang M."/>
            <person name="Chan C."/>
        </authorList>
    </citation>
    <scope>NUCLEOTIDE SEQUENCE [LARGE SCALE GENOMIC DNA]</scope>
</reference>
<dbReference type="SUPFAM" id="SSF52374">
    <property type="entry name" value="Nucleotidylyl transferase"/>
    <property type="match status" value="1"/>
</dbReference>
<dbReference type="SUPFAM" id="SSF47323">
    <property type="entry name" value="Anticodon-binding domain of a subclass of class I aminoacyl-tRNA synthetases"/>
    <property type="match status" value="1"/>
</dbReference>
<dbReference type="SUPFAM" id="SSF55190">
    <property type="entry name" value="Arginyl-tRNA synthetase (ArgRS), N-terminal 'additional' domain"/>
    <property type="match status" value="1"/>
</dbReference>
<dbReference type="PROSITE" id="PS00178">
    <property type="entry name" value="AA_TRNA_LIGASE_I"/>
    <property type="match status" value="1"/>
</dbReference>
<protein>
    <recommendedName>
        <fullName evidence="2">arginine--tRNA ligase</fullName>
        <ecNumber evidence="2">6.1.1.19</ecNumber>
    </recommendedName>
    <alternativeName>
        <fullName evidence="8">Arginyl-tRNA synthetase</fullName>
    </alternativeName>
</protein>
<evidence type="ECO:0000259" key="12">
    <source>
        <dbReference type="SMART" id="SM00836"/>
    </source>
</evidence>
<evidence type="ECO:0000256" key="2">
    <source>
        <dbReference type="ARBA" id="ARBA00012837"/>
    </source>
</evidence>
<feature type="compositionally biased region" description="Polar residues" evidence="11">
    <location>
        <begin position="377"/>
        <end position="389"/>
    </location>
</feature>
<evidence type="ECO:0000313" key="14">
    <source>
        <dbReference type="EMBL" id="CAK9108317.1"/>
    </source>
</evidence>
<dbReference type="InterPro" id="IPR001412">
    <property type="entry name" value="aa-tRNA-synth_I_CS"/>
</dbReference>
<dbReference type="NCBIfam" id="TIGR00456">
    <property type="entry name" value="argS"/>
    <property type="match status" value="1"/>
</dbReference>
<evidence type="ECO:0000256" key="4">
    <source>
        <dbReference type="ARBA" id="ARBA00022741"/>
    </source>
</evidence>
<evidence type="ECO:0000259" key="13">
    <source>
        <dbReference type="SMART" id="SM01016"/>
    </source>
</evidence>
<dbReference type="SMART" id="SM00368">
    <property type="entry name" value="LRR_RI"/>
    <property type="match status" value="3"/>
</dbReference>
<organism evidence="14 15">
    <name type="scientific">Durusdinium trenchii</name>
    <dbReference type="NCBI Taxonomy" id="1381693"/>
    <lineage>
        <taxon>Eukaryota</taxon>
        <taxon>Sar</taxon>
        <taxon>Alveolata</taxon>
        <taxon>Dinophyceae</taxon>
        <taxon>Suessiales</taxon>
        <taxon>Symbiodiniaceae</taxon>
        <taxon>Durusdinium</taxon>
    </lineage>
</organism>
<keyword evidence="5" id="KW-0067">ATP-binding</keyword>
<sequence length="1338" mass="148449">MARWVFPQERLNCLQSTLPEWGRGLPGPDIRNKGQLTEQIIRRRMVSACFLLTEAVTQLLKKATCDISQRSFKIFRWTNCRGAVEDVPVAQRCSLARLRHHGWFWLRVPPASNFAIQIHSEQLTFQRPERTDLRERIPRRCHTTSERLRTQFRRACHLTDFAPGHADCTVTKSEEKQPTRMVQLCLSRTFCCERHFDFLSAAVTEFQDCNDSPGGVFSAKQVKEEAGSPTDASKLNQAHRAAVIASVSAFFGLCGAISGARRGRDNGTTGDSGGLDFTNCRLTLQKLLEALEALPCQRIEELNASQNDLGDVAPRKLLRLLPDLRALRLSSAGLSAQGLRLAIQALTERWLETAEKVPEEPSVSAISVGGSLGTGSPGSRPTTAASNGQHGQLQVLEMAACSADAAVPELSLYLASPCCTLTELDLSWNSLGPHAVQQLGWNLRQNVTLRCLQLGHCHLKQSASVLLACLSTARGLPLDRLNLARNDLPGAAFDELATFLRSEPGQRLSDLDISGNGATVEESCSRVVGHALLDSSGSQRGSCMKLSLGGTKPFFDPAYGRWDAGPQLLTVLRSPNSRVLEVNLDHCSFAEAAISSLARICLNVRSFSLCHCDGGEGTFGQSFVVHLEDLARGLARRRGDPEASQAQASNVQSHRSGHSSGRRQAWHHAWPMTDFIDVNWSQLQPGTQYGLKSSSTTLALLGLALTRFASVAFLPTPLTGSRSLTSVTGVHNVQSSKVRLMSSVQTLAETSFTTLDKASLQAQIAELFRVALQGLMEEEIEPVVTTADPRFGDYQCNNAMSLFKKSKQQGGKDGWKSPRDVGQAIKDALPAESADLFAEVNVAPQGFITVKLKTSWIEEQIGDRFHGSLQLRSSDPQRIVIDYSSPNIAKEMHVGHLRSTILGDTMANLFDSLGHDVVRLNHVGDWGTQFGMLLEYMRRKDALDGEASSMVSDLQQFYRSAKQAFDEDEDFRKSAQSNVVELQGGSTWAREAWSRICQASRKEFDLVYQRLKIEGLKERGESFYNEMLPEVVEDLKRKDLVTESDGALCVFTDISETPLIIQKADGGFGYDSTDCAAVRQRVQDEKAQRVIYVIDNGQELHMRMVFKAAEGAGWLEGQKRLDFMGFGLVQGQDGKKFKTRSGDVVRLRDLLDEAAMRSEKELRKRAEAAQRELDEEQEEHLKRDAESIGVAAVKYFDLRQNRNSDYRFSYDQMLDPKGNTAVYVLYAYARIAGVLRRAEYDVSTLSPSDLSLTEPSERALALRLLRLPEVLAQLEEDLLPSRLIDHIYGLATDFTSFYTECFVIGSEQEKSRLLLLEVVRRQLAQCLGFLRIQPFEKL</sequence>
<dbReference type="Gene3D" id="3.80.10.10">
    <property type="entry name" value="Ribonuclease Inhibitor"/>
    <property type="match status" value="3"/>
</dbReference>
<evidence type="ECO:0000256" key="7">
    <source>
        <dbReference type="ARBA" id="ARBA00023146"/>
    </source>
</evidence>
<dbReference type="Gene3D" id="1.10.730.10">
    <property type="entry name" value="Isoleucyl-tRNA Synthetase, Domain 1"/>
    <property type="match status" value="1"/>
</dbReference>
<evidence type="ECO:0000256" key="11">
    <source>
        <dbReference type="SAM" id="MobiDB-lite"/>
    </source>
</evidence>
<evidence type="ECO:0000313" key="15">
    <source>
        <dbReference type="Proteomes" id="UP001642464"/>
    </source>
</evidence>
<feature type="coiled-coil region" evidence="10">
    <location>
        <begin position="1156"/>
        <end position="1186"/>
    </location>
</feature>
<keyword evidence="10" id="KW-0175">Coiled coil</keyword>
<name>A0ABP0S7L4_9DINO</name>
<comment type="catalytic activity">
    <reaction evidence="9">
        <text>tRNA(Arg) + L-arginine + ATP = L-arginyl-tRNA(Arg) + AMP + diphosphate</text>
        <dbReference type="Rhea" id="RHEA:20301"/>
        <dbReference type="Rhea" id="RHEA-COMP:9658"/>
        <dbReference type="Rhea" id="RHEA-COMP:9673"/>
        <dbReference type="ChEBI" id="CHEBI:30616"/>
        <dbReference type="ChEBI" id="CHEBI:32682"/>
        <dbReference type="ChEBI" id="CHEBI:33019"/>
        <dbReference type="ChEBI" id="CHEBI:78442"/>
        <dbReference type="ChEBI" id="CHEBI:78513"/>
        <dbReference type="ChEBI" id="CHEBI:456215"/>
        <dbReference type="EC" id="6.1.1.19"/>
    </reaction>
</comment>
<comment type="similarity">
    <text evidence="1">Belongs to the class-I aminoacyl-tRNA synthetase family.</text>
</comment>
<dbReference type="InterPro" id="IPR032675">
    <property type="entry name" value="LRR_dom_sf"/>
</dbReference>
<keyword evidence="6" id="KW-0648">Protein biosynthesis</keyword>
<gene>
    <name evidence="14" type="ORF">SCF082_LOCUS50385</name>
</gene>
<evidence type="ECO:0000256" key="10">
    <source>
        <dbReference type="SAM" id="Coils"/>
    </source>
</evidence>
<dbReference type="Pfam" id="PF05746">
    <property type="entry name" value="DALR_1"/>
    <property type="match status" value="1"/>
</dbReference>
<dbReference type="EC" id="6.1.1.19" evidence="2"/>
<dbReference type="Proteomes" id="UP001642464">
    <property type="component" value="Unassembled WGS sequence"/>
</dbReference>
<evidence type="ECO:0000256" key="1">
    <source>
        <dbReference type="ARBA" id="ARBA00005594"/>
    </source>
</evidence>
<dbReference type="CDD" id="cd00671">
    <property type="entry name" value="ArgRS_core"/>
    <property type="match status" value="1"/>
</dbReference>
<evidence type="ECO:0000256" key="9">
    <source>
        <dbReference type="ARBA" id="ARBA00049339"/>
    </source>
</evidence>
<comment type="caution">
    <text evidence="14">The sequence shown here is derived from an EMBL/GenBank/DDBJ whole genome shotgun (WGS) entry which is preliminary data.</text>
</comment>
<accession>A0ABP0S7L4</accession>
<dbReference type="InterPro" id="IPR009080">
    <property type="entry name" value="tRNAsynth_Ia_anticodon-bd"/>
</dbReference>
<dbReference type="SUPFAM" id="SSF52047">
    <property type="entry name" value="RNI-like"/>
    <property type="match status" value="1"/>
</dbReference>
<dbReference type="PANTHER" id="PTHR11956">
    <property type="entry name" value="ARGINYL-TRNA SYNTHETASE"/>
    <property type="match status" value="1"/>
</dbReference>